<proteinExistence type="predicted"/>
<protein>
    <submittedName>
        <fullName evidence="3">Uncharacterized protein LOC108563494</fullName>
    </submittedName>
</protein>
<dbReference type="Proteomes" id="UP000695000">
    <property type="component" value="Unplaced"/>
</dbReference>
<feature type="compositionally biased region" description="Basic and acidic residues" evidence="1">
    <location>
        <begin position="26"/>
        <end position="69"/>
    </location>
</feature>
<dbReference type="RefSeq" id="XP_017777676.1">
    <property type="nucleotide sequence ID" value="XM_017922187.1"/>
</dbReference>
<reference evidence="3" key="1">
    <citation type="submission" date="2025-08" db="UniProtKB">
        <authorList>
            <consortium name="RefSeq"/>
        </authorList>
    </citation>
    <scope>IDENTIFICATION</scope>
    <source>
        <tissue evidence="3">Whole Larva</tissue>
    </source>
</reference>
<feature type="region of interest" description="Disordered" evidence="1">
    <location>
        <begin position="100"/>
        <end position="151"/>
    </location>
</feature>
<feature type="region of interest" description="Disordered" evidence="1">
    <location>
        <begin position="21"/>
        <end position="69"/>
    </location>
</feature>
<feature type="compositionally biased region" description="Basic and acidic residues" evidence="1">
    <location>
        <begin position="141"/>
        <end position="151"/>
    </location>
</feature>
<evidence type="ECO:0000313" key="2">
    <source>
        <dbReference type="Proteomes" id="UP000695000"/>
    </source>
</evidence>
<evidence type="ECO:0000256" key="1">
    <source>
        <dbReference type="SAM" id="MobiDB-lite"/>
    </source>
</evidence>
<feature type="compositionally biased region" description="Polar residues" evidence="1">
    <location>
        <begin position="101"/>
        <end position="120"/>
    </location>
</feature>
<organism evidence="2 3">
    <name type="scientific">Nicrophorus vespilloides</name>
    <name type="common">Boreal carrion beetle</name>
    <dbReference type="NCBI Taxonomy" id="110193"/>
    <lineage>
        <taxon>Eukaryota</taxon>
        <taxon>Metazoa</taxon>
        <taxon>Ecdysozoa</taxon>
        <taxon>Arthropoda</taxon>
        <taxon>Hexapoda</taxon>
        <taxon>Insecta</taxon>
        <taxon>Pterygota</taxon>
        <taxon>Neoptera</taxon>
        <taxon>Endopterygota</taxon>
        <taxon>Coleoptera</taxon>
        <taxon>Polyphaga</taxon>
        <taxon>Staphyliniformia</taxon>
        <taxon>Silphidae</taxon>
        <taxon>Nicrophorinae</taxon>
        <taxon>Nicrophorus</taxon>
    </lineage>
</organism>
<keyword evidence="2" id="KW-1185">Reference proteome</keyword>
<evidence type="ECO:0000313" key="3">
    <source>
        <dbReference type="RefSeq" id="XP_017777676.1"/>
    </source>
</evidence>
<feature type="compositionally biased region" description="Acidic residues" evidence="1">
    <location>
        <begin position="121"/>
        <end position="131"/>
    </location>
</feature>
<gene>
    <name evidence="3" type="primary">LOC108563494</name>
</gene>
<accession>A0ABM1MSX6</accession>
<sequence length="184" mass="20665">MAEGTYEYECMRAELLGIDPPNYEDYLQKKKDEEEAKRAAQQHEEAEVENLKAAEEQGEELKGTAGKLDELNSILSATQKKIDRFKVRCGSVTELIKTKIGSISSNGESKPQEKGSSSDQPQEEQQEEEVESVVAEASGENPRKSDLAKALDNHVDKLDTLLDKADNAQYSMQEQTKKMKRLLR</sequence>
<dbReference type="GeneID" id="108563494"/>
<feature type="region of interest" description="Disordered" evidence="1">
    <location>
        <begin position="164"/>
        <end position="184"/>
    </location>
</feature>
<name>A0ABM1MSX6_NICVS</name>